<name>A0ABU1PDZ1_9BURK</name>
<feature type="domain" description="HTH cro/C1-type" evidence="1">
    <location>
        <begin position="26"/>
        <end position="80"/>
    </location>
</feature>
<dbReference type="EMBL" id="JAVDSJ010000002">
    <property type="protein sequence ID" value="MDR6584059.1"/>
    <property type="molecule type" value="Genomic_DNA"/>
</dbReference>
<proteinExistence type="predicted"/>
<dbReference type="Gene3D" id="1.10.260.40">
    <property type="entry name" value="lambda repressor-like DNA-binding domains"/>
    <property type="match status" value="1"/>
</dbReference>
<accession>A0ABU1PDZ1</accession>
<organism evidence="2 3">
    <name type="scientific">Herbaspirillum frisingense</name>
    <dbReference type="NCBI Taxonomy" id="92645"/>
    <lineage>
        <taxon>Bacteria</taxon>
        <taxon>Pseudomonadati</taxon>
        <taxon>Pseudomonadota</taxon>
        <taxon>Betaproteobacteria</taxon>
        <taxon>Burkholderiales</taxon>
        <taxon>Oxalobacteraceae</taxon>
        <taxon>Herbaspirillum</taxon>
    </lineage>
</organism>
<dbReference type="PROSITE" id="PS50943">
    <property type="entry name" value="HTH_CROC1"/>
    <property type="match status" value="1"/>
</dbReference>
<comment type="caution">
    <text evidence="2">The sequence shown here is derived from an EMBL/GenBank/DDBJ whole genome shotgun (WGS) entry which is preliminary data.</text>
</comment>
<dbReference type="InterPro" id="IPR010982">
    <property type="entry name" value="Lambda_DNA-bd_dom_sf"/>
</dbReference>
<reference evidence="2 3" key="1">
    <citation type="submission" date="2023-07" db="EMBL/GenBank/DDBJ databases">
        <title>Sorghum-associated microbial communities from plants grown in Nebraska, USA.</title>
        <authorList>
            <person name="Schachtman D."/>
        </authorList>
    </citation>
    <scope>NUCLEOTIDE SEQUENCE [LARGE SCALE GENOMIC DNA]</scope>
    <source>
        <strain evidence="2 3">596</strain>
    </source>
</reference>
<gene>
    <name evidence="2" type="ORF">J2W50_002257</name>
</gene>
<sequence>MKREIDIDIAPAKSVTETKEAIGERLKAIRLTSGLNQRDFAGRLGTSGAYISCVELGHSMPGGRFLRTLHREFDVNINWLLSGMEAELPPRHGFHVKALIRDYVRATERGKSLVMMVASFLVVKRG</sequence>
<evidence type="ECO:0000259" key="1">
    <source>
        <dbReference type="PROSITE" id="PS50943"/>
    </source>
</evidence>
<protein>
    <submittedName>
        <fullName evidence="2">Transcriptional regulator with XRE-family HTH domain</fullName>
    </submittedName>
</protein>
<dbReference type="CDD" id="cd00093">
    <property type="entry name" value="HTH_XRE"/>
    <property type="match status" value="1"/>
</dbReference>
<evidence type="ECO:0000313" key="3">
    <source>
        <dbReference type="Proteomes" id="UP001260715"/>
    </source>
</evidence>
<dbReference type="RefSeq" id="WP_102664455.1">
    <property type="nucleotide sequence ID" value="NZ_CP049139.1"/>
</dbReference>
<keyword evidence="3" id="KW-1185">Reference proteome</keyword>
<dbReference type="Pfam" id="PF12844">
    <property type="entry name" value="HTH_19"/>
    <property type="match status" value="1"/>
</dbReference>
<dbReference type="InterPro" id="IPR001387">
    <property type="entry name" value="Cro/C1-type_HTH"/>
</dbReference>
<evidence type="ECO:0000313" key="2">
    <source>
        <dbReference type="EMBL" id="MDR6584059.1"/>
    </source>
</evidence>
<dbReference type="Proteomes" id="UP001260715">
    <property type="component" value="Unassembled WGS sequence"/>
</dbReference>
<dbReference type="SMART" id="SM00530">
    <property type="entry name" value="HTH_XRE"/>
    <property type="match status" value="1"/>
</dbReference>
<dbReference type="SUPFAM" id="SSF47413">
    <property type="entry name" value="lambda repressor-like DNA-binding domains"/>
    <property type="match status" value="1"/>
</dbReference>